<evidence type="ECO:0000313" key="2">
    <source>
        <dbReference type="Proteomes" id="UP000271098"/>
    </source>
</evidence>
<dbReference type="AlphaFoldDB" id="A0A183DYV8"/>
<evidence type="ECO:0000313" key="3">
    <source>
        <dbReference type="WBParaSite" id="GPUH_0001391401-mRNA-1"/>
    </source>
</evidence>
<organism evidence="3">
    <name type="scientific">Gongylonema pulchrum</name>
    <dbReference type="NCBI Taxonomy" id="637853"/>
    <lineage>
        <taxon>Eukaryota</taxon>
        <taxon>Metazoa</taxon>
        <taxon>Ecdysozoa</taxon>
        <taxon>Nematoda</taxon>
        <taxon>Chromadorea</taxon>
        <taxon>Rhabditida</taxon>
        <taxon>Spirurina</taxon>
        <taxon>Spiruromorpha</taxon>
        <taxon>Spiruroidea</taxon>
        <taxon>Gongylonematidae</taxon>
        <taxon>Gongylonema</taxon>
    </lineage>
</organism>
<reference evidence="3" key="1">
    <citation type="submission" date="2016-06" db="UniProtKB">
        <authorList>
            <consortium name="WormBaseParasite"/>
        </authorList>
    </citation>
    <scope>IDENTIFICATION</scope>
</reference>
<dbReference type="EMBL" id="UYRT01080688">
    <property type="protein sequence ID" value="VDN23196.1"/>
    <property type="molecule type" value="Genomic_DNA"/>
</dbReference>
<dbReference type="WBParaSite" id="GPUH_0001391401-mRNA-1">
    <property type="protein sequence ID" value="GPUH_0001391401-mRNA-1"/>
    <property type="gene ID" value="GPUH_0001391401"/>
</dbReference>
<sequence>MWCGLSCAVVGHRMFVFCTITPHEDSEIQFNPLFTKARARFVILNENAEQRSAKAQPGISTLAANVLNLITKTIQRELLVNNENLSEYAHPSDEDSASEGYCISWHEILQLARSYGLLDASDIRRYERGEYELDELLTLYDRLFGNARSTRRSRYHNRSWGGQYVQGTRRRGSLYRRLRRTQSF</sequence>
<keyword evidence="2" id="KW-1185">Reference proteome</keyword>
<evidence type="ECO:0000313" key="1">
    <source>
        <dbReference type="EMBL" id="VDN23196.1"/>
    </source>
</evidence>
<protein>
    <submittedName>
        <fullName evidence="3">XRE family transcriptional regulator</fullName>
    </submittedName>
</protein>
<reference evidence="1 2" key="2">
    <citation type="submission" date="2018-11" db="EMBL/GenBank/DDBJ databases">
        <authorList>
            <consortium name="Pathogen Informatics"/>
        </authorList>
    </citation>
    <scope>NUCLEOTIDE SEQUENCE [LARGE SCALE GENOMIC DNA]</scope>
</reference>
<gene>
    <name evidence="1" type="ORF">GPUH_LOCUS13899</name>
</gene>
<proteinExistence type="predicted"/>
<accession>A0A183DYV8</accession>
<name>A0A183DYV8_9BILA</name>
<dbReference type="Proteomes" id="UP000271098">
    <property type="component" value="Unassembled WGS sequence"/>
</dbReference>